<name>X1D2K8_9ZZZZ</name>
<protein>
    <submittedName>
        <fullName evidence="2">Uncharacterized protein</fullName>
    </submittedName>
</protein>
<dbReference type="EMBL" id="BART01032813">
    <property type="protein sequence ID" value="GAH14986.1"/>
    <property type="molecule type" value="Genomic_DNA"/>
</dbReference>
<sequence>GFSDLELEFHVKDIDHLEDIMDNLIRKFQNIIKNYTYFYIRKSHKYYYFPEL</sequence>
<feature type="coiled-coil region" evidence="1">
    <location>
        <begin position="7"/>
        <end position="34"/>
    </location>
</feature>
<organism evidence="2">
    <name type="scientific">marine sediment metagenome</name>
    <dbReference type="NCBI Taxonomy" id="412755"/>
    <lineage>
        <taxon>unclassified sequences</taxon>
        <taxon>metagenomes</taxon>
        <taxon>ecological metagenomes</taxon>
    </lineage>
</organism>
<gene>
    <name evidence="2" type="ORF">S01H4_56598</name>
</gene>
<accession>X1D2K8</accession>
<keyword evidence="1" id="KW-0175">Coiled coil</keyword>
<dbReference type="AlphaFoldDB" id="X1D2K8"/>
<feature type="non-terminal residue" evidence="2">
    <location>
        <position position="1"/>
    </location>
</feature>
<comment type="caution">
    <text evidence="2">The sequence shown here is derived from an EMBL/GenBank/DDBJ whole genome shotgun (WGS) entry which is preliminary data.</text>
</comment>
<proteinExistence type="predicted"/>
<evidence type="ECO:0000256" key="1">
    <source>
        <dbReference type="SAM" id="Coils"/>
    </source>
</evidence>
<reference evidence="2" key="1">
    <citation type="journal article" date="2014" name="Front. Microbiol.">
        <title>High frequency of phylogenetically diverse reductive dehalogenase-homologous genes in deep subseafloor sedimentary metagenomes.</title>
        <authorList>
            <person name="Kawai M."/>
            <person name="Futagami T."/>
            <person name="Toyoda A."/>
            <person name="Takaki Y."/>
            <person name="Nishi S."/>
            <person name="Hori S."/>
            <person name="Arai W."/>
            <person name="Tsubouchi T."/>
            <person name="Morono Y."/>
            <person name="Uchiyama I."/>
            <person name="Ito T."/>
            <person name="Fujiyama A."/>
            <person name="Inagaki F."/>
            <person name="Takami H."/>
        </authorList>
    </citation>
    <scope>NUCLEOTIDE SEQUENCE</scope>
    <source>
        <strain evidence="2">Expedition CK06-06</strain>
    </source>
</reference>
<evidence type="ECO:0000313" key="2">
    <source>
        <dbReference type="EMBL" id="GAH14986.1"/>
    </source>
</evidence>